<comment type="caution">
    <text evidence="2">The sequence shown here is derived from an EMBL/GenBank/DDBJ whole genome shotgun (WGS) entry which is preliminary data.</text>
</comment>
<evidence type="ECO:0000313" key="3">
    <source>
        <dbReference type="Proteomes" id="UP000603200"/>
    </source>
</evidence>
<organism evidence="2 3">
    <name type="scientific">Winogradskya humida</name>
    <dbReference type="NCBI Taxonomy" id="113566"/>
    <lineage>
        <taxon>Bacteria</taxon>
        <taxon>Bacillati</taxon>
        <taxon>Actinomycetota</taxon>
        <taxon>Actinomycetes</taxon>
        <taxon>Micromonosporales</taxon>
        <taxon>Micromonosporaceae</taxon>
        <taxon>Winogradskya</taxon>
    </lineage>
</organism>
<sequence>MGDVVREAVTARDEAGGGAADADLVGHARPGREHLGRDADIERLGTLQNENGDTMQTHEQGGYAREGTPKRAREEG</sequence>
<proteinExistence type="predicted"/>
<accession>A0ABQ4A5F8</accession>
<reference evidence="2 3" key="1">
    <citation type="submission" date="2021-01" db="EMBL/GenBank/DDBJ databases">
        <title>Whole genome shotgun sequence of Actinoplanes humidus NBRC 14915.</title>
        <authorList>
            <person name="Komaki H."/>
            <person name="Tamura T."/>
        </authorList>
    </citation>
    <scope>NUCLEOTIDE SEQUENCE [LARGE SCALE GENOMIC DNA]</scope>
    <source>
        <strain evidence="2 3">NBRC 14915</strain>
    </source>
</reference>
<dbReference type="EMBL" id="BOMN01000135">
    <property type="protein sequence ID" value="GIE26073.1"/>
    <property type="molecule type" value="Genomic_DNA"/>
</dbReference>
<dbReference type="Proteomes" id="UP000603200">
    <property type="component" value="Unassembled WGS sequence"/>
</dbReference>
<feature type="compositionally biased region" description="Polar residues" evidence="1">
    <location>
        <begin position="46"/>
        <end position="59"/>
    </location>
</feature>
<protein>
    <submittedName>
        <fullName evidence="2">Uncharacterized protein</fullName>
    </submittedName>
</protein>
<feature type="compositionally biased region" description="Basic and acidic residues" evidence="1">
    <location>
        <begin position="67"/>
        <end position="76"/>
    </location>
</feature>
<keyword evidence="3" id="KW-1185">Reference proteome</keyword>
<feature type="compositionally biased region" description="Basic and acidic residues" evidence="1">
    <location>
        <begin position="1"/>
        <end position="15"/>
    </location>
</feature>
<feature type="compositionally biased region" description="Basic and acidic residues" evidence="1">
    <location>
        <begin position="24"/>
        <end position="43"/>
    </location>
</feature>
<feature type="region of interest" description="Disordered" evidence="1">
    <location>
        <begin position="1"/>
        <end position="76"/>
    </location>
</feature>
<evidence type="ECO:0000256" key="1">
    <source>
        <dbReference type="SAM" id="MobiDB-lite"/>
    </source>
</evidence>
<name>A0ABQ4A5F8_9ACTN</name>
<evidence type="ECO:0000313" key="2">
    <source>
        <dbReference type="EMBL" id="GIE26073.1"/>
    </source>
</evidence>
<gene>
    <name evidence="2" type="ORF">Ahu01nite_091750</name>
</gene>